<dbReference type="Proteomes" id="UP000178974">
    <property type="component" value="Unassembled WGS sequence"/>
</dbReference>
<dbReference type="InterPro" id="IPR014710">
    <property type="entry name" value="RmlC-like_jellyroll"/>
</dbReference>
<name>A0A1F5CK20_9BACT</name>
<organism evidence="2 3">
    <name type="scientific">Candidatus Azambacteria bacterium RIFOXYD1_FULL_42_11</name>
    <dbReference type="NCBI Taxonomy" id="1797310"/>
    <lineage>
        <taxon>Bacteria</taxon>
        <taxon>Candidatus Azamiibacteriota</taxon>
    </lineage>
</organism>
<gene>
    <name evidence="2" type="ORF">A2567_01930</name>
</gene>
<sequence length="155" mass="18367">MPWSFILLENIRFKSYYSIIKIYFKYMLQFYEYRTHSDHRRSGSYDIIPGVEGDFNFTKHPAGVIPEELHMHKRQTDHFAVVSGKVMFRLVSEDGKEEKFVMTDKDNKTLIIPPGVWHSYMALEPSIMAFYLSHKYDASDEFKKKTDPSEWALPK</sequence>
<comment type="caution">
    <text evidence="2">The sequence shown here is derived from an EMBL/GenBank/DDBJ whole genome shotgun (WGS) entry which is preliminary data.</text>
</comment>
<reference evidence="2 3" key="1">
    <citation type="journal article" date="2016" name="Nat. Commun.">
        <title>Thousands of microbial genomes shed light on interconnected biogeochemical processes in an aquifer system.</title>
        <authorList>
            <person name="Anantharaman K."/>
            <person name="Brown C.T."/>
            <person name="Hug L.A."/>
            <person name="Sharon I."/>
            <person name="Castelle C.J."/>
            <person name="Probst A.J."/>
            <person name="Thomas B.C."/>
            <person name="Singh A."/>
            <person name="Wilkins M.J."/>
            <person name="Karaoz U."/>
            <person name="Brodie E.L."/>
            <person name="Williams K.H."/>
            <person name="Hubbard S.S."/>
            <person name="Banfield J.F."/>
        </authorList>
    </citation>
    <scope>NUCLEOTIDE SEQUENCE [LARGE SCALE GENOMIC DNA]</scope>
</reference>
<protein>
    <recommendedName>
        <fullName evidence="1">Sugar 3,4-ketoisomerase QdtA cupin domain-containing protein</fullName>
    </recommendedName>
</protein>
<dbReference type="SUPFAM" id="SSF51182">
    <property type="entry name" value="RmlC-like cupins"/>
    <property type="match status" value="1"/>
</dbReference>
<evidence type="ECO:0000313" key="2">
    <source>
        <dbReference type="EMBL" id="OGD43207.1"/>
    </source>
</evidence>
<feature type="domain" description="Sugar 3,4-ketoisomerase QdtA cupin" evidence="1">
    <location>
        <begin position="70"/>
        <end position="142"/>
    </location>
</feature>
<evidence type="ECO:0000313" key="3">
    <source>
        <dbReference type="Proteomes" id="UP000178974"/>
    </source>
</evidence>
<accession>A0A1F5CK20</accession>
<dbReference type="Pfam" id="PF05523">
    <property type="entry name" value="FdtA"/>
    <property type="match status" value="1"/>
</dbReference>
<dbReference type="EMBL" id="MEZA01000006">
    <property type="protein sequence ID" value="OGD43207.1"/>
    <property type="molecule type" value="Genomic_DNA"/>
</dbReference>
<dbReference type="InterPro" id="IPR011051">
    <property type="entry name" value="RmlC_Cupin_sf"/>
</dbReference>
<dbReference type="AlphaFoldDB" id="A0A1F5CK20"/>
<evidence type="ECO:0000259" key="1">
    <source>
        <dbReference type="Pfam" id="PF05523"/>
    </source>
</evidence>
<dbReference type="InterPro" id="IPR008894">
    <property type="entry name" value="QdtA_cupin_dom"/>
</dbReference>
<proteinExistence type="predicted"/>
<dbReference type="Gene3D" id="2.60.120.10">
    <property type="entry name" value="Jelly Rolls"/>
    <property type="match status" value="1"/>
</dbReference>